<proteinExistence type="predicted"/>
<dbReference type="AlphaFoldDB" id="A0A8J3JZT6"/>
<dbReference type="Gene3D" id="3.40.50.1240">
    <property type="entry name" value="Phosphoglycerate mutase-like"/>
    <property type="match status" value="1"/>
</dbReference>
<name>A0A8J3JZT6_9ACTN</name>
<dbReference type="GO" id="GO:0016791">
    <property type="term" value="F:phosphatase activity"/>
    <property type="evidence" value="ECO:0007669"/>
    <property type="project" value="TreeGrafter"/>
</dbReference>
<dbReference type="InterPro" id="IPR029033">
    <property type="entry name" value="His_PPase_superfam"/>
</dbReference>
<dbReference type="CDD" id="cd07067">
    <property type="entry name" value="HP_PGM_like"/>
    <property type="match status" value="1"/>
</dbReference>
<reference evidence="2 3" key="1">
    <citation type="submission" date="2021-01" db="EMBL/GenBank/DDBJ databases">
        <title>Whole genome shotgun sequence of Catellatospora chokoriensis NBRC 107358.</title>
        <authorList>
            <person name="Komaki H."/>
            <person name="Tamura T."/>
        </authorList>
    </citation>
    <scope>NUCLEOTIDE SEQUENCE [LARGE SCALE GENOMIC DNA]</scope>
    <source>
        <strain evidence="2 3">NBRC 107358</strain>
    </source>
</reference>
<feature type="binding site" evidence="1">
    <location>
        <position position="62"/>
    </location>
    <ligand>
        <name>substrate</name>
    </ligand>
</feature>
<dbReference type="PANTHER" id="PTHR48100:SF62">
    <property type="entry name" value="GLUCOSYL-3-PHOSPHOGLYCERATE PHOSPHATASE"/>
    <property type="match status" value="1"/>
</dbReference>
<dbReference type="EMBL" id="BONG01000006">
    <property type="protein sequence ID" value="GIF87918.1"/>
    <property type="molecule type" value="Genomic_DNA"/>
</dbReference>
<dbReference type="InterPro" id="IPR050275">
    <property type="entry name" value="PGM_Phosphatase"/>
</dbReference>
<organism evidence="2 3">
    <name type="scientific">Catellatospora chokoriensis</name>
    <dbReference type="NCBI Taxonomy" id="310353"/>
    <lineage>
        <taxon>Bacteria</taxon>
        <taxon>Bacillati</taxon>
        <taxon>Actinomycetota</taxon>
        <taxon>Actinomycetes</taxon>
        <taxon>Micromonosporales</taxon>
        <taxon>Micromonosporaceae</taxon>
        <taxon>Catellatospora</taxon>
    </lineage>
</organism>
<dbReference type="GO" id="GO:0005737">
    <property type="term" value="C:cytoplasm"/>
    <property type="evidence" value="ECO:0007669"/>
    <property type="project" value="TreeGrafter"/>
</dbReference>
<evidence type="ECO:0000256" key="1">
    <source>
        <dbReference type="PIRSR" id="PIRSR613078-2"/>
    </source>
</evidence>
<dbReference type="SUPFAM" id="SSF53254">
    <property type="entry name" value="Phosphoglycerate mutase-like"/>
    <property type="match status" value="1"/>
</dbReference>
<evidence type="ECO:0008006" key="4">
    <source>
        <dbReference type="Google" id="ProtNLM"/>
    </source>
</evidence>
<keyword evidence="3" id="KW-1185">Reference proteome</keyword>
<comment type="caution">
    <text evidence="2">The sequence shown here is derived from an EMBL/GenBank/DDBJ whole genome shotgun (WGS) entry which is preliminary data.</text>
</comment>
<gene>
    <name evidence="2" type="ORF">Cch02nite_13620</name>
</gene>
<evidence type="ECO:0000313" key="3">
    <source>
        <dbReference type="Proteomes" id="UP000619293"/>
    </source>
</evidence>
<sequence>MRTRLIFVRHGESVHSVERFVGGIAGCRGLTPLGHEQAAAVARRLAAEVSGPVAVYSSVLRRAIQTAAPIAAALGVAAETDCGLCTWHYPAYADGRPLAVLKTAELPGGGVHRPFQRENESWAELVVRTGRAIIDIAYRHAGQTVVLVGHSETVNSSFHVLGMQPLLRAFDTVVAPGSVTEWTADGDPATSPPTRWTLHRFSA</sequence>
<dbReference type="Proteomes" id="UP000619293">
    <property type="component" value="Unassembled WGS sequence"/>
</dbReference>
<dbReference type="SMART" id="SM00855">
    <property type="entry name" value="PGAM"/>
    <property type="match status" value="1"/>
</dbReference>
<dbReference type="Pfam" id="PF00300">
    <property type="entry name" value="His_Phos_1"/>
    <property type="match status" value="1"/>
</dbReference>
<accession>A0A8J3JZT6</accession>
<dbReference type="RefSeq" id="WP_191837744.1">
    <property type="nucleotide sequence ID" value="NZ_BAAALB010000010.1"/>
</dbReference>
<dbReference type="PANTHER" id="PTHR48100">
    <property type="entry name" value="BROAD-SPECIFICITY PHOSPHATASE YOR283W-RELATED"/>
    <property type="match status" value="1"/>
</dbReference>
<protein>
    <recommendedName>
        <fullName evidence="4">Phosphoglycerate mutase</fullName>
    </recommendedName>
</protein>
<dbReference type="InterPro" id="IPR013078">
    <property type="entry name" value="His_Pase_superF_clade-1"/>
</dbReference>
<evidence type="ECO:0000313" key="2">
    <source>
        <dbReference type="EMBL" id="GIF87918.1"/>
    </source>
</evidence>